<name>A0A9X2ESJ9_9GAMM</name>
<dbReference type="Proteomes" id="UP001139028">
    <property type="component" value="Unassembled WGS sequence"/>
</dbReference>
<dbReference type="RefSeq" id="WP_252473217.1">
    <property type="nucleotide sequence ID" value="NZ_JALBWM010000297.1"/>
</dbReference>
<feature type="compositionally biased region" description="Basic and acidic residues" evidence="1">
    <location>
        <begin position="100"/>
        <end position="122"/>
    </location>
</feature>
<reference evidence="2" key="1">
    <citation type="journal article" date="2022" name="Arch. Microbiol.">
        <title>Microbulbifer okhotskensis sp. nov., isolated from a deep bottom sediment of the Okhotsk Sea.</title>
        <authorList>
            <person name="Romanenko L."/>
            <person name="Kurilenko V."/>
            <person name="Otstavnykh N."/>
            <person name="Velansky P."/>
            <person name="Isaeva M."/>
            <person name="Mikhailov V."/>
        </authorList>
    </citation>
    <scope>NUCLEOTIDE SEQUENCE</scope>
    <source>
        <strain evidence="2">OS29</strain>
    </source>
</reference>
<accession>A0A9X2ESJ9</accession>
<sequence length="122" mass="14074">MTQLYGHKWTSQHKLYDSEQGERNGIYGEDFMLWARKTRNLSDKDWVRGMENIEHRNTEAARNGETSWPPNYAEFLGLCLPAPGSAAHKEFEPLALPDKNAQEKARQSGESELEKMRGMFDL</sequence>
<evidence type="ECO:0000313" key="3">
    <source>
        <dbReference type="Proteomes" id="UP001139028"/>
    </source>
</evidence>
<dbReference type="EMBL" id="JALBWM010000297">
    <property type="protein sequence ID" value="MCO1337031.1"/>
    <property type="molecule type" value="Genomic_DNA"/>
</dbReference>
<comment type="caution">
    <text evidence="2">The sequence shown here is derived from an EMBL/GenBank/DDBJ whole genome shotgun (WGS) entry which is preliminary data.</text>
</comment>
<protein>
    <submittedName>
        <fullName evidence="2">Uncharacterized protein</fullName>
    </submittedName>
</protein>
<gene>
    <name evidence="2" type="ORF">MO867_22155</name>
</gene>
<organism evidence="2 3">
    <name type="scientific">Microbulbifer okhotskensis</name>
    <dbReference type="NCBI Taxonomy" id="2926617"/>
    <lineage>
        <taxon>Bacteria</taxon>
        <taxon>Pseudomonadati</taxon>
        <taxon>Pseudomonadota</taxon>
        <taxon>Gammaproteobacteria</taxon>
        <taxon>Cellvibrionales</taxon>
        <taxon>Microbulbiferaceae</taxon>
        <taxon>Microbulbifer</taxon>
    </lineage>
</organism>
<keyword evidence="3" id="KW-1185">Reference proteome</keyword>
<evidence type="ECO:0000256" key="1">
    <source>
        <dbReference type="SAM" id="MobiDB-lite"/>
    </source>
</evidence>
<proteinExistence type="predicted"/>
<evidence type="ECO:0000313" key="2">
    <source>
        <dbReference type="EMBL" id="MCO1337031.1"/>
    </source>
</evidence>
<feature type="region of interest" description="Disordered" evidence="1">
    <location>
        <begin position="97"/>
        <end position="122"/>
    </location>
</feature>
<dbReference type="AlphaFoldDB" id="A0A9X2ESJ9"/>